<dbReference type="AlphaFoldDB" id="E7N538"/>
<proteinExistence type="predicted"/>
<dbReference type="HOGENOM" id="CLU_2248251_0_0_9"/>
<keyword evidence="1" id="KW-0812">Transmembrane</keyword>
<gene>
    <name evidence="2" type="ORF">HMPREF9555_02133</name>
</gene>
<organism evidence="2 3">
    <name type="scientific">Selenomonas artemidis F0399</name>
    <dbReference type="NCBI Taxonomy" id="749551"/>
    <lineage>
        <taxon>Bacteria</taxon>
        <taxon>Bacillati</taxon>
        <taxon>Bacillota</taxon>
        <taxon>Negativicutes</taxon>
        <taxon>Selenomonadales</taxon>
        <taxon>Selenomonadaceae</taxon>
        <taxon>Selenomonas</taxon>
    </lineage>
</organism>
<keyword evidence="1" id="KW-0472">Membrane</keyword>
<reference evidence="2 3" key="1">
    <citation type="submission" date="2010-08" db="EMBL/GenBank/DDBJ databases">
        <authorList>
            <person name="Weinstock G."/>
            <person name="Sodergren E."/>
            <person name="Clifton S."/>
            <person name="Fulton L."/>
            <person name="Fulton B."/>
            <person name="Courtney L."/>
            <person name="Fronick C."/>
            <person name="Harrison M."/>
            <person name="Strong C."/>
            <person name="Farmer C."/>
            <person name="Delahaunty K."/>
            <person name="Markovic C."/>
            <person name="Hall O."/>
            <person name="Minx P."/>
            <person name="Tomlinson C."/>
            <person name="Mitreva M."/>
            <person name="Hou S."/>
            <person name="Chen J."/>
            <person name="Wollam A."/>
            <person name="Pepin K.H."/>
            <person name="Johnson M."/>
            <person name="Bhonagiri V."/>
            <person name="Zhang X."/>
            <person name="Suruliraj S."/>
            <person name="Warren W."/>
            <person name="Chinwalla A."/>
            <person name="Mardis E.R."/>
            <person name="Wilson R.K."/>
        </authorList>
    </citation>
    <scope>NUCLEOTIDE SEQUENCE [LARGE SCALE GENOMIC DNA]</scope>
    <source>
        <strain evidence="2 3">F0399</strain>
    </source>
</reference>
<evidence type="ECO:0000313" key="3">
    <source>
        <dbReference type="Proteomes" id="UP000004633"/>
    </source>
</evidence>
<accession>E7N538</accession>
<comment type="caution">
    <text evidence="2">The sequence shown here is derived from an EMBL/GenBank/DDBJ whole genome shotgun (WGS) entry which is preliminary data.</text>
</comment>
<evidence type="ECO:0000313" key="2">
    <source>
        <dbReference type="EMBL" id="EFW28691.1"/>
    </source>
</evidence>
<name>E7N538_9FIRM</name>
<sequence>MNHLTPYELGVMVGTIIGNTVIGTGVMLLLNAALKKLGKCQSYHTILIVMVLFPMNCIGLVLFGVTLWNRLHTAFVVLILVVAACASILYIVRLLWRKITAERD</sequence>
<dbReference type="RefSeq" id="WP_009350780.1">
    <property type="nucleotide sequence ID" value="NZ_GL638158.1"/>
</dbReference>
<protein>
    <submittedName>
        <fullName evidence="2">Uncharacterized protein</fullName>
    </submittedName>
</protein>
<dbReference type="EMBL" id="AECV01000061">
    <property type="protein sequence ID" value="EFW28691.1"/>
    <property type="molecule type" value="Genomic_DNA"/>
</dbReference>
<evidence type="ECO:0000256" key="1">
    <source>
        <dbReference type="SAM" id="Phobius"/>
    </source>
</evidence>
<dbReference type="Proteomes" id="UP000004633">
    <property type="component" value="Unassembled WGS sequence"/>
</dbReference>
<dbReference type="STRING" id="749551.HMPREF9555_02133"/>
<keyword evidence="1" id="KW-1133">Transmembrane helix</keyword>
<keyword evidence="3" id="KW-1185">Reference proteome</keyword>
<feature type="transmembrane region" description="Helical" evidence="1">
    <location>
        <begin position="74"/>
        <end position="96"/>
    </location>
</feature>
<feature type="transmembrane region" description="Helical" evidence="1">
    <location>
        <begin position="12"/>
        <end position="34"/>
    </location>
</feature>
<feature type="transmembrane region" description="Helical" evidence="1">
    <location>
        <begin position="46"/>
        <end position="68"/>
    </location>
</feature>